<dbReference type="PROSITE" id="PS50156">
    <property type="entry name" value="SSD"/>
    <property type="match status" value="1"/>
</dbReference>
<feature type="transmembrane region" description="Helical" evidence="10">
    <location>
        <begin position="156"/>
        <end position="182"/>
    </location>
</feature>
<evidence type="ECO:0000256" key="6">
    <source>
        <dbReference type="ARBA" id="ARBA00022927"/>
    </source>
</evidence>
<feature type="transmembrane region" description="Helical" evidence="10">
    <location>
        <begin position="263"/>
        <end position="290"/>
    </location>
</feature>
<evidence type="ECO:0000256" key="2">
    <source>
        <dbReference type="ARBA" id="ARBA00022448"/>
    </source>
</evidence>
<evidence type="ECO:0000256" key="1">
    <source>
        <dbReference type="ARBA" id="ARBA00004651"/>
    </source>
</evidence>
<dbReference type="InterPro" id="IPR000731">
    <property type="entry name" value="SSD"/>
</dbReference>
<dbReference type="GO" id="GO:0015450">
    <property type="term" value="F:protein-transporting ATPase activity"/>
    <property type="evidence" value="ECO:0007669"/>
    <property type="project" value="InterPro"/>
</dbReference>
<dbReference type="Proteomes" id="UP000176299">
    <property type="component" value="Unassembled WGS sequence"/>
</dbReference>
<feature type="transmembrane region" description="Helical" evidence="10">
    <location>
        <begin position="125"/>
        <end position="144"/>
    </location>
</feature>
<evidence type="ECO:0000256" key="5">
    <source>
        <dbReference type="ARBA" id="ARBA00022692"/>
    </source>
</evidence>
<evidence type="ECO:0000256" key="3">
    <source>
        <dbReference type="ARBA" id="ARBA00022475"/>
    </source>
</evidence>
<evidence type="ECO:0000256" key="10">
    <source>
        <dbReference type="HAMAP-Rule" id="MF_01464"/>
    </source>
</evidence>
<keyword evidence="4" id="KW-0997">Cell inner membrane</keyword>
<proteinExistence type="inferred from homology"/>
<dbReference type="InterPro" id="IPR005665">
    <property type="entry name" value="SecF_bac"/>
</dbReference>
<reference evidence="12 13" key="1">
    <citation type="journal article" date="2016" name="Nat. Commun.">
        <title>Thousands of microbial genomes shed light on interconnected biogeochemical processes in an aquifer system.</title>
        <authorList>
            <person name="Anantharaman K."/>
            <person name="Brown C.T."/>
            <person name="Hug L.A."/>
            <person name="Sharon I."/>
            <person name="Castelle C.J."/>
            <person name="Probst A.J."/>
            <person name="Thomas B.C."/>
            <person name="Singh A."/>
            <person name="Wilkins M.J."/>
            <person name="Karaoz U."/>
            <person name="Brodie E.L."/>
            <person name="Williams K.H."/>
            <person name="Hubbard S.S."/>
            <person name="Banfield J.F."/>
        </authorList>
    </citation>
    <scope>NUCLEOTIDE SEQUENCE [LARGE SCALE GENOMIC DNA]</scope>
</reference>
<keyword evidence="3 10" id="KW-1003">Cell membrane</keyword>
<evidence type="ECO:0000256" key="8">
    <source>
        <dbReference type="ARBA" id="ARBA00023010"/>
    </source>
</evidence>
<dbReference type="GO" id="GO:0006605">
    <property type="term" value="P:protein targeting"/>
    <property type="evidence" value="ECO:0007669"/>
    <property type="project" value="UniProtKB-UniRule"/>
</dbReference>
<dbReference type="SUPFAM" id="SSF82866">
    <property type="entry name" value="Multidrug efflux transporter AcrB transmembrane domain"/>
    <property type="match status" value="1"/>
</dbReference>
<dbReference type="Gene3D" id="1.20.1640.10">
    <property type="entry name" value="Multidrug efflux transporter AcrB transmembrane domain"/>
    <property type="match status" value="1"/>
</dbReference>
<dbReference type="GO" id="GO:0005886">
    <property type="term" value="C:plasma membrane"/>
    <property type="evidence" value="ECO:0007669"/>
    <property type="project" value="UniProtKB-SubCell"/>
</dbReference>
<dbReference type="InterPro" id="IPR048634">
    <property type="entry name" value="SecD_SecF_C"/>
</dbReference>
<dbReference type="Pfam" id="PF02355">
    <property type="entry name" value="SecD_SecF_C"/>
    <property type="match status" value="1"/>
</dbReference>
<dbReference type="STRING" id="1802591.A2113_00780"/>
<organism evidence="12 13">
    <name type="scientific">Candidatus Woykebacteria bacterium GWA1_44_8</name>
    <dbReference type="NCBI Taxonomy" id="1802591"/>
    <lineage>
        <taxon>Bacteria</taxon>
        <taxon>Candidatus Woykeibacteriota</taxon>
    </lineage>
</organism>
<keyword evidence="7 10" id="KW-1133">Transmembrane helix</keyword>
<keyword evidence="5 10" id="KW-0812">Transmembrane</keyword>
<dbReference type="GO" id="GO:0065002">
    <property type="term" value="P:intracellular protein transmembrane transport"/>
    <property type="evidence" value="ECO:0007669"/>
    <property type="project" value="UniProtKB-UniRule"/>
</dbReference>
<dbReference type="PANTHER" id="PTHR30081:SF8">
    <property type="entry name" value="PROTEIN TRANSLOCASE SUBUNIT SECF"/>
    <property type="match status" value="1"/>
</dbReference>
<dbReference type="GO" id="GO:0043952">
    <property type="term" value="P:protein transport by the Sec complex"/>
    <property type="evidence" value="ECO:0007669"/>
    <property type="project" value="UniProtKB-UniRule"/>
</dbReference>
<feature type="transmembrane region" description="Helical" evidence="10">
    <location>
        <begin position="12"/>
        <end position="32"/>
    </location>
</feature>
<feature type="transmembrane region" description="Helical" evidence="10">
    <location>
        <begin position="240"/>
        <end position="257"/>
    </location>
</feature>
<comment type="subcellular location">
    <subcellularLocation>
        <location evidence="1 10">Cell membrane</location>
        <topology evidence="1 10">Multi-pass membrane protein</topology>
    </subcellularLocation>
</comment>
<dbReference type="EMBL" id="MHCN01000010">
    <property type="protein sequence ID" value="OGY21847.1"/>
    <property type="molecule type" value="Genomic_DNA"/>
</dbReference>
<dbReference type="InterPro" id="IPR022645">
    <property type="entry name" value="SecD/SecF_bac"/>
</dbReference>
<gene>
    <name evidence="10" type="primary">secF</name>
    <name evidence="12" type="ORF">A2113_00780</name>
</gene>
<evidence type="ECO:0000259" key="11">
    <source>
        <dbReference type="PROSITE" id="PS50156"/>
    </source>
</evidence>
<dbReference type="InterPro" id="IPR022646">
    <property type="entry name" value="SecD/SecF_CS"/>
</dbReference>
<dbReference type="HAMAP" id="MF_01464_B">
    <property type="entry name" value="SecF_B"/>
    <property type="match status" value="1"/>
</dbReference>
<dbReference type="AlphaFoldDB" id="A0A1G1W377"/>
<dbReference type="NCBIfam" id="TIGR00916">
    <property type="entry name" value="2A0604s01"/>
    <property type="match status" value="1"/>
</dbReference>
<keyword evidence="2 10" id="KW-0813">Transport</keyword>
<dbReference type="Pfam" id="PF07549">
    <property type="entry name" value="Sec_GG"/>
    <property type="match status" value="1"/>
</dbReference>
<dbReference type="InterPro" id="IPR022813">
    <property type="entry name" value="SecD/SecF_arch_bac"/>
</dbReference>
<accession>A0A1G1W377</accession>
<keyword evidence="6 10" id="KW-0653">Protein transport</keyword>
<dbReference type="PANTHER" id="PTHR30081">
    <property type="entry name" value="PROTEIN-EXPORT MEMBRANE PROTEIN SEC"/>
    <property type="match status" value="1"/>
</dbReference>
<name>A0A1G1W377_9BACT</name>
<comment type="caution">
    <text evidence="12">The sequence shown here is derived from an EMBL/GenBank/DDBJ whole genome shotgun (WGS) entry which is preliminary data.</text>
</comment>
<feature type="domain" description="SSD" evidence="11">
    <location>
        <begin position="125"/>
        <end position="289"/>
    </location>
</feature>
<keyword evidence="9 10" id="KW-0472">Membrane</keyword>
<sequence length="299" mass="32817">MLWDVVGKKFWYFAFSGLIIVPGIFALAIWHLNLGVDFTGGTLLELGFEKQIDKNALATRIKEKGVEVASITPTAANTYLIRTKPLDDANRKAVLKAAEDEFGEVNQVSVETIGPVIGAELLRKSVMAIVIASLAIVLYIAFAFRSVPKPASSWRFGICAIIALLHDVFLVIGVFAILGYFLGVQIDTLFVTALLTIIGFSVHDTIVVFDRIRENLHKGVGATFADTVNHSIMQTLDRSINTSLTVVLVLLAVFLFGGTSIRWFTVALLVGVVSGTYSSIFNAAPLLVLWQEWSERRKR</sequence>
<evidence type="ECO:0000313" key="12">
    <source>
        <dbReference type="EMBL" id="OGY21847.1"/>
    </source>
</evidence>
<keyword evidence="8 10" id="KW-0811">Translocation</keyword>
<comment type="subunit">
    <text evidence="10">Forms a complex with SecD. Part of the essential Sec protein translocation apparatus which comprises SecA, SecYEG and auxiliary proteins SecDF. Other proteins may also be involved.</text>
</comment>
<comment type="function">
    <text evidence="10">Part of the Sec protein translocase complex. Interacts with the SecYEG preprotein conducting channel. SecDF uses the proton motive force (PMF) to complete protein translocation after the ATP-dependent function of SecA.</text>
</comment>
<protein>
    <recommendedName>
        <fullName evidence="10">Protein-export membrane protein SecF</fullName>
    </recommendedName>
</protein>
<dbReference type="NCBIfam" id="TIGR00966">
    <property type="entry name" value="transloc_SecF"/>
    <property type="match status" value="1"/>
</dbReference>
<evidence type="ECO:0000313" key="13">
    <source>
        <dbReference type="Proteomes" id="UP000176299"/>
    </source>
</evidence>
<dbReference type="PRINTS" id="PR01755">
    <property type="entry name" value="SECFTRNLCASE"/>
</dbReference>
<comment type="similarity">
    <text evidence="10">Belongs to the SecD/SecF family. SecF subfamily.</text>
</comment>
<feature type="transmembrane region" description="Helical" evidence="10">
    <location>
        <begin position="188"/>
        <end position="209"/>
    </location>
</feature>
<evidence type="ECO:0000256" key="4">
    <source>
        <dbReference type="ARBA" id="ARBA00022519"/>
    </source>
</evidence>
<evidence type="ECO:0000256" key="9">
    <source>
        <dbReference type="ARBA" id="ARBA00023136"/>
    </source>
</evidence>
<evidence type="ECO:0000256" key="7">
    <source>
        <dbReference type="ARBA" id="ARBA00022989"/>
    </source>
</evidence>
<dbReference type="InterPro" id="IPR055344">
    <property type="entry name" value="SecD_SecF_C_bact"/>
</dbReference>